<proteinExistence type="predicted"/>
<organism evidence="2 3">
    <name type="scientific">Shewanella mangrovi</name>
    <dbReference type="NCBI Taxonomy" id="1515746"/>
    <lineage>
        <taxon>Bacteria</taxon>
        <taxon>Pseudomonadati</taxon>
        <taxon>Pseudomonadota</taxon>
        <taxon>Gammaproteobacteria</taxon>
        <taxon>Alteromonadales</taxon>
        <taxon>Shewanellaceae</taxon>
        <taxon>Shewanella</taxon>
    </lineage>
</organism>
<comment type="caution">
    <text evidence="2">The sequence shown here is derived from an EMBL/GenBank/DDBJ whole genome shotgun (WGS) entry which is preliminary data.</text>
</comment>
<dbReference type="OrthoDB" id="6269534at2"/>
<dbReference type="EMBL" id="JPEO01000001">
    <property type="protein sequence ID" value="KFZ38962.1"/>
    <property type="molecule type" value="Genomic_DNA"/>
</dbReference>
<keyword evidence="3" id="KW-1185">Reference proteome</keyword>
<feature type="region of interest" description="Disordered" evidence="1">
    <location>
        <begin position="96"/>
        <end position="149"/>
    </location>
</feature>
<feature type="compositionally biased region" description="Acidic residues" evidence="1">
    <location>
        <begin position="115"/>
        <end position="149"/>
    </location>
</feature>
<sequence length="149" mass="16646">MYNSAKKQLWYGELRTARGNVVVIHDNQLPEAAPGRVFLYNTQRKAIVEYVEDIVKPNLYELSDEQLKAAESEFGGDWKAARSAFMAKQQSRINLANIKDSAPASSRKAKPVVQMEDDDDSDSDVGGGDDYDSDGDDDDWDNDSDDYEG</sequence>
<dbReference type="RefSeq" id="WP_037438719.1">
    <property type="nucleotide sequence ID" value="NZ_JPEO01000001.1"/>
</dbReference>
<dbReference type="AlphaFoldDB" id="A0A094JIE3"/>
<evidence type="ECO:0000313" key="2">
    <source>
        <dbReference type="EMBL" id="KFZ38962.1"/>
    </source>
</evidence>
<evidence type="ECO:0000313" key="3">
    <source>
        <dbReference type="Proteomes" id="UP000029264"/>
    </source>
</evidence>
<dbReference type="Proteomes" id="UP000029264">
    <property type="component" value="Unassembled WGS sequence"/>
</dbReference>
<gene>
    <name evidence="2" type="ORF">HR45_00740</name>
</gene>
<reference evidence="2 3" key="1">
    <citation type="submission" date="2014-06" db="EMBL/GenBank/DDBJ databases">
        <title>Shewanella sp. YQH10.</title>
        <authorList>
            <person name="Liu Y."/>
            <person name="Zeng R."/>
        </authorList>
    </citation>
    <scope>NUCLEOTIDE SEQUENCE [LARGE SCALE GENOMIC DNA]</scope>
    <source>
        <strain evidence="2 3">YQH10</strain>
    </source>
</reference>
<evidence type="ECO:0000256" key="1">
    <source>
        <dbReference type="SAM" id="MobiDB-lite"/>
    </source>
</evidence>
<protein>
    <submittedName>
        <fullName evidence="2">Uncharacterized protein</fullName>
    </submittedName>
</protein>
<accession>A0A094JIE3</accession>
<name>A0A094JIE3_9GAMM</name>
<dbReference type="eggNOG" id="ENOG50308IK">
    <property type="taxonomic scope" value="Bacteria"/>
</dbReference>